<proteinExistence type="predicted"/>
<accession>A0ABP4UMQ0</accession>
<comment type="caution">
    <text evidence="2">The sequence shown here is derived from an EMBL/GenBank/DDBJ whole genome shotgun (WGS) entry which is preliminary data.</text>
</comment>
<evidence type="ECO:0000313" key="2">
    <source>
        <dbReference type="EMBL" id="GAA1708392.1"/>
    </source>
</evidence>
<dbReference type="RefSeq" id="WP_344244525.1">
    <property type="nucleotide sequence ID" value="NZ_BAAAPM010000001.1"/>
</dbReference>
<feature type="region of interest" description="Disordered" evidence="1">
    <location>
        <begin position="1"/>
        <end position="27"/>
    </location>
</feature>
<evidence type="ECO:0000256" key="1">
    <source>
        <dbReference type="SAM" id="MobiDB-lite"/>
    </source>
</evidence>
<organism evidence="2 3">
    <name type="scientific">Isoptericola hypogeus</name>
    <dbReference type="NCBI Taxonomy" id="300179"/>
    <lineage>
        <taxon>Bacteria</taxon>
        <taxon>Bacillati</taxon>
        <taxon>Actinomycetota</taxon>
        <taxon>Actinomycetes</taxon>
        <taxon>Micrococcales</taxon>
        <taxon>Promicromonosporaceae</taxon>
        <taxon>Isoptericola</taxon>
    </lineage>
</organism>
<dbReference type="Proteomes" id="UP001501138">
    <property type="component" value="Unassembled WGS sequence"/>
</dbReference>
<evidence type="ECO:0008006" key="4">
    <source>
        <dbReference type="Google" id="ProtNLM"/>
    </source>
</evidence>
<evidence type="ECO:0000313" key="3">
    <source>
        <dbReference type="Proteomes" id="UP001501138"/>
    </source>
</evidence>
<reference evidence="3" key="1">
    <citation type="journal article" date="2019" name="Int. J. Syst. Evol. Microbiol.">
        <title>The Global Catalogue of Microorganisms (GCM) 10K type strain sequencing project: providing services to taxonomists for standard genome sequencing and annotation.</title>
        <authorList>
            <consortium name="The Broad Institute Genomics Platform"/>
            <consortium name="The Broad Institute Genome Sequencing Center for Infectious Disease"/>
            <person name="Wu L."/>
            <person name="Ma J."/>
        </authorList>
    </citation>
    <scope>NUCLEOTIDE SEQUENCE [LARGE SCALE GENOMIC DNA]</scope>
    <source>
        <strain evidence="3">JCM 15589</strain>
    </source>
</reference>
<dbReference type="EMBL" id="BAAAPM010000001">
    <property type="protein sequence ID" value="GAA1708392.1"/>
    <property type="molecule type" value="Genomic_DNA"/>
</dbReference>
<feature type="compositionally biased region" description="Polar residues" evidence="1">
    <location>
        <begin position="1"/>
        <end position="11"/>
    </location>
</feature>
<gene>
    <name evidence="2" type="ORF">GCM10009809_00800</name>
</gene>
<sequence length="261" mass="26393">MTGRNPPQGSTRADPGVSSGRKGKTVSRSGGSLACLLAAACGATLALGAPATARPLEDEDRGGPRSVLEGRASLAPGELGGGGWSIVTDEPDRLVLVSGAARVRVVVDAAVGATAGDPGRGKLVAALSHTDGLAAASYVTRPAGVFVVFDADPSIRSEQEESWFGSTESGCTVLPWPGAGLYGTTLTGEGDAKVVLGTPCTVERVYVVTRGAGNLLVEAQVPRGTDDPAASLDAMDELVMTLVPAGARIDDNLSPLDHAHR</sequence>
<name>A0ABP4UMQ0_9MICO</name>
<keyword evidence="3" id="KW-1185">Reference proteome</keyword>
<protein>
    <recommendedName>
        <fullName evidence="4">Secreted protein</fullName>
    </recommendedName>
</protein>
<feature type="region of interest" description="Disordered" evidence="1">
    <location>
        <begin position="53"/>
        <end position="74"/>
    </location>
</feature>